<dbReference type="AlphaFoldDB" id="A0A917AU19"/>
<evidence type="ECO:0000313" key="1">
    <source>
        <dbReference type="EMBL" id="GGE70335.1"/>
    </source>
</evidence>
<dbReference type="EMBL" id="BMFK01000001">
    <property type="protein sequence ID" value="GGE70335.1"/>
    <property type="molecule type" value="Genomic_DNA"/>
</dbReference>
<comment type="caution">
    <text evidence="1">The sequence shown here is derived from an EMBL/GenBank/DDBJ whole genome shotgun (WGS) entry which is preliminary data.</text>
</comment>
<reference evidence="1" key="2">
    <citation type="submission" date="2020-09" db="EMBL/GenBank/DDBJ databases">
        <authorList>
            <person name="Sun Q."/>
            <person name="Zhou Y."/>
        </authorList>
    </citation>
    <scope>NUCLEOTIDE SEQUENCE</scope>
    <source>
        <strain evidence="1">CGMCC 1.12698</strain>
    </source>
</reference>
<keyword evidence="2" id="KW-1185">Reference proteome</keyword>
<sequence length="201" mass="23905">MNNENYENAVGWCPLCKQGWIWIVKDIKTHKLFLQCQECQLEFDSPTKMIESKARREPCTMDWLVPTIDEVKEMQWDKYLLMVERELLFMQFIWMKNQWLETSLESLEGNTDLTWSSCGEEYQKLKHLLKTKKDKEVYEKVVNELIVKTIHSILEAIDDEDDFAGAYIYDLVVKNNNNKSLKENGVLRKSFQKHIETFGDH</sequence>
<protein>
    <submittedName>
        <fullName evidence="1">Uncharacterized protein</fullName>
    </submittedName>
</protein>
<dbReference type="Proteomes" id="UP000605259">
    <property type="component" value="Unassembled WGS sequence"/>
</dbReference>
<proteinExistence type="predicted"/>
<organism evidence="1 2">
    <name type="scientific">Priestia taiwanensis</name>
    <dbReference type="NCBI Taxonomy" id="1347902"/>
    <lineage>
        <taxon>Bacteria</taxon>
        <taxon>Bacillati</taxon>
        <taxon>Bacillota</taxon>
        <taxon>Bacilli</taxon>
        <taxon>Bacillales</taxon>
        <taxon>Bacillaceae</taxon>
        <taxon>Priestia</taxon>
    </lineage>
</organism>
<reference evidence="1" key="1">
    <citation type="journal article" date="2014" name="Int. J. Syst. Evol. Microbiol.">
        <title>Complete genome sequence of Corynebacterium casei LMG S-19264T (=DSM 44701T), isolated from a smear-ripened cheese.</title>
        <authorList>
            <consortium name="US DOE Joint Genome Institute (JGI-PGF)"/>
            <person name="Walter F."/>
            <person name="Albersmeier A."/>
            <person name="Kalinowski J."/>
            <person name="Ruckert C."/>
        </authorList>
    </citation>
    <scope>NUCLEOTIDE SEQUENCE</scope>
    <source>
        <strain evidence="1">CGMCC 1.12698</strain>
    </source>
</reference>
<dbReference type="RefSeq" id="WP_188388246.1">
    <property type="nucleotide sequence ID" value="NZ_BMFK01000001.1"/>
</dbReference>
<name>A0A917AU19_9BACI</name>
<accession>A0A917AU19</accession>
<evidence type="ECO:0000313" key="2">
    <source>
        <dbReference type="Proteomes" id="UP000605259"/>
    </source>
</evidence>
<gene>
    <name evidence="1" type="ORF">GCM10007140_20320</name>
</gene>